<evidence type="ECO:0000313" key="11">
    <source>
        <dbReference type="Proteomes" id="UP001164746"/>
    </source>
</evidence>
<dbReference type="SUPFAM" id="SSF111418">
    <property type="entry name" value="Hormone receptor domain"/>
    <property type="match status" value="1"/>
</dbReference>
<evidence type="ECO:0000259" key="9">
    <source>
        <dbReference type="PROSITE" id="PS50227"/>
    </source>
</evidence>
<name>A0ABY7DDJ7_MYAAR</name>
<gene>
    <name evidence="10" type="ORF">MAR_007582</name>
</gene>
<dbReference type="InterPro" id="IPR001879">
    <property type="entry name" value="GPCR_2_extracellular_dom"/>
</dbReference>
<dbReference type="Pfam" id="PF00002">
    <property type="entry name" value="7tm_2"/>
    <property type="match status" value="1"/>
</dbReference>
<dbReference type="PROSITE" id="PS50227">
    <property type="entry name" value="G_PROTEIN_RECEP_F2_3"/>
    <property type="match status" value="1"/>
</dbReference>
<proteinExistence type="inferred from homology"/>
<dbReference type="InterPro" id="IPR017983">
    <property type="entry name" value="GPCR_2_secretin-like_CS"/>
</dbReference>
<evidence type="ECO:0000256" key="8">
    <source>
        <dbReference type="SAM" id="Phobius"/>
    </source>
</evidence>
<dbReference type="InterPro" id="IPR050332">
    <property type="entry name" value="GPCR_2"/>
</dbReference>
<feature type="non-terminal residue" evidence="10">
    <location>
        <position position="1"/>
    </location>
</feature>
<keyword evidence="7" id="KW-0325">Glycoprotein</keyword>
<evidence type="ECO:0000256" key="2">
    <source>
        <dbReference type="ARBA" id="ARBA00005314"/>
    </source>
</evidence>
<feature type="domain" description="G-protein coupled receptors family 2 profile 1" evidence="9">
    <location>
        <begin position="44"/>
        <end position="129"/>
    </location>
</feature>
<evidence type="ECO:0000256" key="1">
    <source>
        <dbReference type="ARBA" id="ARBA00004651"/>
    </source>
</evidence>
<reference evidence="10" key="1">
    <citation type="submission" date="2022-11" db="EMBL/GenBank/DDBJ databases">
        <title>Centuries of genome instability and evolution in soft-shell clam transmissible cancer (bioRxiv).</title>
        <authorList>
            <person name="Hart S.F.M."/>
            <person name="Yonemitsu M.A."/>
            <person name="Giersch R.M."/>
            <person name="Beal B.F."/>
            <person name="Arriagada G."/>
            <person name="Davis B.W."/>
            <person name="Ostrander E.A."/>
            <person name="Goff S.P."/>
            <person name="Metzger M.J."/>
        </authorList>
    </citation>
    <scope>NUCLEOTIDE SEQUENCE</scope>
    <source>
        <strain evidence="10">MELC-2E11</strain>
        <tissue evidence="10">Siphon/mantle</tissue>
    </source>
</reference>
<evidence type="ECO:0000256" key="4">
    <source>
        <dbReference type="ARBA" id="ARBA00022692"/>
    </source>
</evidence>
<feature type="transmembrane region" description="Helical" evidence="8">
    <location>
        <begin position="149"/>
        <end position="168"/>
    </location>
</feature>
<comment type="similarity">
    <text evidence="2">Belongs to the G-protein coupled receptor 2 family.</text>
</comment>
<sequence length="330" mass="37110">LSTFLLRRITTSTIQNRVLLLKTKFQVHLSLEEQMGKLAQRREHCEAKIMEPPPGPGLYCNATWDNAMCWEYTEAGTIVEQPCPDYINAFNIYGFATRECLSDGTWRLNPKYNKTTSGWTNYSGCAGPTPSPPVDYSHHFTKIQLMSEVGYGLSLVALIIAVLIMIASKRLHYKSNILHINLFCAFILRASVTFIKTLLFVDDIGLEKDIVRKKGAIEFATEGTLNFIFFLNIVRVLCVRAKIGRHGFLLAILFCFLNEEVNICIRAWVIGRLPLPQSIADGFRPRSTMKYAASGIDGASMDLIREQSCCRPGEKGRAGTHVKPSRETHV</sequence>
<dbReference type="InterPro" id="IPR036445">
    <property type="entry name" value="GPCR_2_extracell_dom_sf"/>
</dbReference>
<dbReference type="PROSITE" id="PS00649">
    <property type="entry name" value="G_PROTEIN_RECEP_F2_1"/>
    <property type="match status" value="1"/>
</dbReference>
<keyword evidence="6 8" id="KW-0472">Membrane</keyword>
<keyword evidence="3" id="KW-1003">Cell membrane</keyword>
<protein>
    <submittedName>
        <fullName evidence="10">GLP2R-like protein</fullName>
    </submittedName>
</protein>
<evidence type="ECO:0000256" key="5">
    <source>
        <dbReference type="ARBA" id="ARBA00022989"/>
    </source>
</evidence>
<evidence type="ECO:0000256" key="6">
    <source>
        <dbReference type="ARBA" id="ARBA00023136"/>
    </source>
</evidence>
<dbReference type="EMBL" id="CP111012">
    <property type="protein sequence ID" value="WAQ95111.1"/>
    <property type="molecule type" value="Genomic_DNA"/>
</dbReference>
<comment type="subcellular location">
    <subcellularLocation>
        <location evidence="1">Cell membrane</location>
        <topology evidence="1">Multi-pass membrane protein</topology>
    </subcellularLocation>
</comment>
<keyword evidence="5 8" id="KW-1133">Transmembrane helix</keyword>
<accession>A0ABY7DDJ7</accession>
<dbReference type="Gene3D" id="4.10.1240.10">
    <property type="entry name" value="GPCR, family 2, extracellular hormone receptor domain"/>
    <property type="match status" value="1"/>
</dbReference>
<evidence type="ECO:0000256" key="7">
    <source>
        <dbReference type="ARBA" id="ARBA00023180"/>
    </source>
</evidence>
<dbReference type="PANTHER" id="PTHR45620">
    <property type="entry name" value="PDF RECEPTOR-LIKE PROTEIN-RELATED"/>
    <property type="match status" value="1"/>
</dbReference>
<dbReference type="PANTHER" id="PTHR45620:SF1">
    <property type="entry name" value="G-PROTEIN COUPLED RECEPTORS FAMILY 2 PROFILE 2 DOMAIN-CONTAINING PROTEIN"/>
    <property type="match status" value="1"/>
</dbReference>
<keyword evidence="11" id="KW-1185">Reference proteome</keyword>
<feature type="transmembrane region" description="Helical" evidence="8">
    <location>
        <begin position="180"/>
        <end position="199"/>
    </location>
</feature>
<keyword evidence="4 8" id="KW-0812">Transmembrane</keyword>
<dbReference type="Pfam" id="PF02793">
    <property type="entry name" value="HRM"/>
    <property type="match status" value="1"/>
</dbReference>
<evidence type="ECO:0000313" key="10">
    <source>
        <dbReference type="EMBL" id="WAQ95111.1"/>
    </source>
</evidence>
<dbReference type="PRINTS" id="PR00249">
    <property type="entry name" value="GPCRSECRETIN"/>
</dbReference>
<organism evidence="10 11">
    <name type="scientific">Mya arenaria</name>
    <name type="common">Soft-shell clam</name>
    <dbReference type="NCBI Taxonomy" id="6604"/>
    <lineage>
        <taxon>Eukaryota</taxon>
        <taxon>Metazoa</taxon>
        <taxon>Spiralia</taxon>
        <taxon>Lophotrochozoa</taxon>
        <taxon>Mollusca</taxon>
        <taxon>Bivalvia</taxon>
        <taxon>Autobranchia</taxon>
        <taxon>Heteroconchia</taxon>
        <taxon>Euheterodonta</taxon>
        <taxon>Imparidentia</taxon>
        <taxon>Neoheterodontei</taxon>
        <taxon>Myida</taxon>
        <taxon>Myoidea</taxon>
        <taxon>Myidae</taxon>
        <taxon>Mya</taxon>
    </lineage>
</organism>
<dbReference type="Gene3D" id="1.20.1070.10">
    <property type="entry name" value="Rhodopsin 7-helix transmembrane proteins"/>
    <property type="match status" value="1"/>
</dbReference>
<dbReference type="Proteomes" id="UP001164746">
    <property type="component" value="Chromosome 1"/>
</dbReference>
<feature type="transmembrane region" description="Helical" evidence="8">
    <location>
        <begin position="219"/>
        <end position="238"/>
    </location>
</feature>
<evidence type="ECO:0000256" key="3">
    <source>
        <dbReference type="ARBA" id="ARBA00022475"/>
    </source>
</evidence>
<dbReference type="InterPro" id="IPR000832">
    <property type="entry name" value="GPCR_2_secretin-like"/>
</dbReference>
<dbReference type="SMART" id="SM00008">
    <property type="entry name" value="HormR"/>
    <property type="match status" value="1"/>
</dbReference>